<evidence type="ECO:0000256" key="4">
    <source>
        <dbReference type="ARBA" id="ARBA00022468"/>
    </source>
</evidence>
<keyword evidence="5" id="KW-0963">Cytoplasm</keyword>
<dbReference type="GO" id="GO:0005737">
    <property type="term" value="C:cytoplasm"/>
    <property type="evidence" value="ECO:0007669"/>
    <property type="project" value="UniProtKB-SubCell"/>
</dbReference>
<feature type="domain" description="Rab3GAP catalytic subunit conserved" evidence="7">
    <location>
        <begin position="442"/>
        <end position="551"/>
    </location>
</feature>
<dbReference type="InterPro" id="IPR045700">
    <property type="entry name" value="Rab3GAP1"/>
</dbReference>
<keyword evidence="6" id="KW-0175">Coiled coil</keyword>
<dbReference type="EnsemblMetazoa" id="MESCA003016-RA">
    <property type="protein sequence ID" value="MESCA003016-PA"/>
    <property type="gene ID" value="MESCA003016"/>
</dbReference>
<accession>T1GHV4</accession>
<comment type="similarity">
    <text evidence="2">Belongs to the Rab3-GAP catalytic subunit family.</text>
</comment>
<evidence type="ECO:0000256" key="1">
    <source>
        <dbReference type="ARBA" id="ARBA00004496"/>
    </source>
</evidence>
<reference evidence="8" key="2">
    <citation type="submission" date="2015-06" db="UniProtKB">
        <authorList>
            <consortium name="EnsemblMetazoa"/>
        </authorList>
    </citation>
    <scope>IDENTIFICATION</scope>
</reference>
<dbReference type="AlphaFoldDB" id="T1GHV4"/>
<comment type="subcellular location">
    <subcellularLocation>
        <location evidence="1">Cytoplasm</location>
    </subcellularLocation>
</comment>
<evidence type="ECO:0000256" key="5">
    <source>
        <dbReference type="ARBA" id="ARBA00022490"/>
    </source>
</evidence>
<evidence type="ECO:0000256" key="6">
    <source>
        <dbReference type="SAM" id="Coils"/>
    </source>
</evidence>
<sequence length="714" mass="81916">MAEEIDENEFFHEDYTTASEWEIFNHKLNEIFMTDFMLTEFSNNDNDCDLETCDWDIQEREISFASTHMTVRFYKAEPTSTPPSKSPFLRTSCRIKVPSYFLTKAFVIVEPEFDNLVESQVRMLLSSVLMSMEESGIEKIPATKRCQFDVIHIDEIPPMFKYLAGILSVFKNKVKEPDSTNSISAQLSYPLKIGSGVNSPFPESSRFLLPYGVSSDPIKQIILKCTWLDIMENVLVDSVNYSDLDPETAPIWSLCVQEETHIRPIYHLSKCMEDYLRLKNNVRTLQSTAAILDDYLNDDNIKLMFTYLFPPSNVNYYENIDEEFNNQFKLHGVKAAPSDSIVTRFSCILATYNNSMGGMNSVGSLWMFFTKELARRVEQCIKIPGILTTTDAPDSRTCLLHQKLQMLNICIDKKIVEQGGIVSKSSTSDDESGEDEFYDCPPESLYIPITQELGPKTEDQLLSDNLSEQTENALLSDMESFKAANPKACFEDFIRWHSPKDWIDESLSPRMEQPGNSWLTMWEKAQPIPAKKQKKLFDFNKEAANIIKFFETRTIGEICDLTLPNLLHSILLKLEGEGHAALNDRFKKIHEQLKYTINNSDNYENLWSEVIQELSKMDSLINKVKKLQAKLDNSGLEYCDYLKLLEGEDVELGDYKRGKLYDLLISMDNFSEITAEPCRKDYVLKTEKTSQFMRAILDDGLTLCGAFSENTTLF</sequence>
<proteinExistence type="inferred from homology"/>
<evidence type="ECO:0000313" key="9">
    <source>
        <dbReference type="Proteomes" id="UP000015102"/>
    </source>
</evidence>
<keyword evidence="9" id="KW-1185">Reference proteome</keyword>
<dbReference type="Pfam" id="PF13890">
    <property type="entry name" value="Rab3-GTPase_cat"/>
    <property type="match status" value="1"/>
</dbReference>
<reference evidence="9" key="1">
    <citation type="submission" date="2013-02" db="EMBL/GenBank/DDBJ databases">
        <authorList>
            <person name="Hughes D."/>
        </authorList>
    </citation>
    <scope>NUCLEOTIDE SEQUENCE</scope>
    <source>
        <strain>Durham</strain>
        <strain evidence="9">NC isolate 2 -- Noor lab</strain>
    </source>
</reference>
<evidence type="ECO:0000259" key="7">
    <source>
        <dbReference type="Pfam" id="PF13890"/>
    </source>
</evidence>
<protein>
    <recommendedName>
        <fullName evidence="3">Rab3 GTPase-activating protein catalytic subunit</fullName>
    </recommendedName>
</protein>
<dbReference type="OMA" id="ANDQSEM"/>
<dbReference type="HOGENOM" id="CLU_386985_0_0_1"/>
<dbReference type="GO" id="GO:0005096">
    <property type="term" value="F:GTPase activator activity"/>
    <property type="evidence" value="ECO:0007669"/>
    <property type="project" value="UniProtKB-KW"/>
</dbReference>
<evidence type="ECO:0000256" key="3">
    <source>
        <dbReference type="ARBA" id="ARBA00015817"/>
    </source>
</evidence>
<organism evidence="8 9">
    <name type="scientific">Megaselia scalaris</name>
    <name type="common">Humpbacked fly</name>
    <name type="synonym">Phora scalaris</name>
    <dbReference type="NCBI Taxonomy" id="36166"/>
    <lineage>
        <taxon>Eukaryota</taxon>
        <taxon>Metazoa</taxon>
        <taxon>Ecdysozoa</taxon>
        <taxon>Arthropoda</taxon>
        <taxon>Hexapoda</taxon>
        <taxon>Insecta</taxon>
        <taxon>Pterygota</taxon>
        <taxon>Neoptera</taxon>
        <taxon>Endopterygota</taxon>
        <taxon>Diptera</taxon>
        <taxon>Brachycera</taxon>
        <taxon>Muscomorpha</taxon>
        <taxon>Platypezoidea</taxon>
        <taxon>Phoridae</taxon>
        <taxon>Megaseliini</taxon>
        <taxon>Megaselia</taxon>
    </lineage>
</organism>
<dbReference type="Proteomes" id="UP000015102">
    <property type="component" value="Unassembled WGS sequence"/>
</dbReference>
<name>T1GHV4_MEGSC</name>
<keyword evidence="4" id="KW-0343">GTPase activation</keyword>
<dbReference type="PANTHER" id="PTHR21422">
    <property type="entry name" value="RAB3 GTPASE-ACTIVATING PROTEIN CATALYTIC SUBUNIT"/>
    <property type="match status" value="1"/>
</dbReference>
<dbReference type="PANTHER" id="PTHR21422:SF9">
    <property type="entry name" value="RAB3 GTPASE-ACTIVATING PROTEIN CATALYTIC SUBUNIT"/>
    <property type="match status" value="1"/>
</dbReference>
<feature type="coiled-coil region" evidence="6">
    <location>
        <begin position="610"/>
        <end position="637"/>
    </location>
</feature>
<dbReference type="InterPro" id="IPR026147">
    <property type="entry name" value="Rab3GAP1_conserved"/>
</dbReference>
<evidence type="ECO:0000313" key="8">
    <source>
        <dbReference type="EnsemblMetazoa" id="MESCA003016-PA"/>
    </source>
</evidence>
<dbReference type="STRING" id="36166.T1GHV4"/>
<dbReference type="EMBL" id="CAQQ02389582">
    <property type="status" value="NOT_ANNOTATED_CDS"/>
    <property type="molecule type" value="Genomic_DNA"/>
</dbReference>
<evidence type="ECO:0000256" key="2">
    <source>
        <dbReference type="ARBA" id="ARBA00008856"/>
    </source>
</evidence>